<dbReference type="Pfam" id="PF13510">
    <property type="entry name" value="Fer2_4"/>
    <property type="match status" value="1"/>
</dbReference>
<feature type="domain" description="2Fe-2S ferredoxin-type" evidence="2">
    <location>
        <begin position="1"/>
        <end position="83"/>
    </location>
</feature>
<accession>A0ABW5DDJ6</accession>
<organism evidence="3 4">
    <name type="scientific">Chelativorans composti</name>
    <dbReference type="NCBI Taxonomy" id="768533"/>
    <lineage>
        <taxon>Bacteria</taxon>
        <taxon>Pseudomonadati</taxon>
        <taxon>Pseudomonadota</taxon>
        <taxon>Alphaproteobacteria</taxon>
        <taxon>Hyphomicrobiales</taxon>
        <taxon>Phyllobacteriaceae</taxon>
        <taxon>Chelativorans</taxon>
    </lineage>
</organism>
<evidence type="ECO:0000313" key="4">
    <source>
        <dbReference type="Proteomes" id="UP001597373"/>
    </source>
</evidence>
<evidence type="ECO:0000259" key="2">
    <source>
        <dbReference type="PROSITE" id="PS51085"/>
    </source>
</evidence>
<dbReference type="InterPro" id="IPR042204">
    <property type="entry name" value="2Fe-2S-bd_N"/>
</dbReference>
<evidence type="ECO:0000256" key="1">
    <source>
        <dbReference type="ARBA" id="ARBA00023002"/>
    </source>
</evidence>
<dbReference type="RefSeq" id="WP_345097984.1">
    <property type="nucleotide sequence ID" value="NZ_BAABGS010000010.1"/>
</dbReference>
<comment type="caution">
    <text evidence="3">The sequence shown here is derived from an EMBL/GenBank/DDBJ whole genome shotgun (WGS) entry which is preliminary data.</text>
</comment>
<proteinExistence type="predicted"/>
<dbReference type="CDD" id="cd00207">
    <property type="entry name" value="fer2"/>
    <property type="match status" value="1"/>
</dbReference>
<dbReference type="EMBL" id="JBHUIR010000019">
    <property type="protein sequence ID" value="MFD2259133.1"/>
    <property type="molecule type" value="Genomic_DNA"/>
</dbReference>
<dbReference type="Proteomes" id="UP001597373">
    <property type="component" value="Unassembled WGS sequence"/>
</dbReference>
<sequence length="87" mass="8999">MSTAGVFHFQGRAIPFREGETIAAALTAAEIVCFGQDSSGRATRYFCGIGACQCCLVRVDGNIVEACLTPAREGLRVTAAGENDAGA</sequence>
<evidence type="ECO:0000313" key="3">
    <source>
        <dbReference type="EMBL" id="MFD2259133.1"/>
    </source>
</evidence>
<protein>
    <submittedName>
        <fullName evidence="3">2Fe-2S iron-sulfur cluster-binding protein</fullName>
    </submittedName>
</protein>
<keyword evidence="4" id="KW-1185">Reference proteome</keyword>
<dbReference type="InterPro" id="IPR001041">
    <property type="entry name" value="2Fe-2S_ferredoxin-type"/>
</dbReference>
<dbReference type="SUPFAM" id="SSF54292">
    <property type="entry name" value="2Fe-2S ferredoxin-like"/>
    <property type="match status" value="1"/>
</dbReference>
<dbReference type="Gene3D" id="3.10.20.440">
    <property type="entry name" value="2Fe-2S iron-sulphur cluster binding domain, sarcosine oxidase, alpha subunit, N-terminal domain"/>
    <property type="match status" value="1"/>
</dbReference>
<dbReference type="PROSITE" id="PS51085">
    <property type="entry name" value="2FE2S_FER_2"/>
    <property type="match status" value="1"/>
</dbReference>
<reference evidence="4" key="1">
    <citation type="journal article" date="2019" name="Int. J. Syst. Evol. Microbiol.">
        <title>The Global Catalogue of Microorganisms (GCM) 10K type strain sequencing project: providing services to taxonomists for standard genome sequencing and annotation.</title>
        <authorList>
            <consortium name="The Broad Institute Genomics Platform"/>
            <consortium name="The Broad Institute Genome Sequencing Center for Infectious Disease"/>
            <person name="Wu L."/>
            <person name="Ma J."/>
        </authorList>
    </citation>
    <scope>NUCLEOTIDE SEQUENCE [LARGE SCALE GENOMIC DNA]</scope>
    <source>
        <strain evidence="4">KCTC 23707</strain>
    </source>
</reference>
<keyword evidence="1" id="KW-0560">Oxidoreductase</keyword>
<dbReference type="InterPro" id="IPR036010">
    <property type="entry name" value="2Fe-2S_ferredoxin-like_sf"/>
</dbReference>
<name>A0ABW5DDJ6_9HYPH</name>
<gene>
    <name evidence="3" type="ORF">ACFSMZ_05075</name>
</gene>